<dbReference type="GO" id="GO:0003677">
    <property type="term" value="F:DNA binding"/>
    <property type="evidence" value="ECO:0007669"/>
    <property type="project" value="UniProtKB-KW"/>
</dbReference>
<dbReference type="KEGG" id="cdet:87952095"/>
<evidence type="ECO:0000313" key="4">
    <source>
        <dbReference type="EMBL" id="WQF90582.1"/>
    </source>
</evidence>
<dbReference type="PANTHER" id="PTHR47256">
    <property type="entry name" value="ZN(II)2CYS6 TRANSCRIPTION FACTOR (EUROFUNG)-RELATED"/>
    <property type="match status" value="1"/>
</dbReference>
<dbReference type="AlphaFoldDB" id="A0AAX4J5G0"/>
<dbReference type="CDD" id="cd00067">
    <property type="entry name" value="GAL4"/>
    <property type="match status" value="1"/>
</dbReference>
<organism evidence="4 5">
    <name type="scientific">Colletotrichum destructivum</name>
    <dbReference type="NCBI Taxonomy" id="34406"/>
    <lineage>
        <taxon>Eukaryota</taxon>
        <taxon>Fungi</taxon>
        <taxon>Dikarya</taxon>
        <taxon>Ascomycota</taxon>
        <taxon>Pezizomycotina</taxon>
        <taxon>Sordariomycetes</taxon>
        <taxon>Hypocreomycetidae</taxon>
        <taxon>Glomerellales</taxon>
        <taxon>Glomerellaceae</taxon>
        <taxon>Colletotrichum</taxon>
        <taxon>Colletotrichum destructivum species complex</taxon>
    </lineage>
</organism>
<dbReference type="InterPro" id="IPR036864">
    <property type="entry name" value="Zn2-C6_fun-type_DNA-bd_sf"/>
</dbReference>
<feature type="region of interest" description="Disordered" evidence="2">
    <location>
        <begin position="1"/>
        <end position="25"/>
    </location>
</feature>
<evidence type="ECO:0000256" key="1">
    <source>
        <dbReference type="ARBA" id="ARBA00023242"/>
    </source>
</evidence>
<name>A0AAX4J5G0_9PEZI</name>
<keyword evidence="4" id="KW-0238">DNA-binding</keyword>
<evidence type="ECO:0000313" key="5">
    <source>
        <dbReference type="Proteomes" id="UP001322277"/>
    </source>
</evidence>
<keyword evidence="1" id="KW-0539">Nucleus</keyword>
<dbReference type="InterPro" id="IPR053187">
    <property type="entry name" value="Notoamide_regulator"/>
</dbReference>
<accession>A0AAX4J5G0</accession>
<dbReference type="Gene3D" id="4.10.240.10">
    <property type="entry name" value="Zn(2)-C6 fungal-type DNA-binding domain"/>
    <property type="match status" value="1"/>
</dbReference>
<evidence type="ECO:0000259" key="3">
    <source>
        <dbReference type="PROSITE" id="PS50048"/>
    </source>
</evidence>
<dbReference type="EMBL" id="CP137316">
    <property type="protein sequence ID" value="WQF90582.1"/>
    <property type="molecule type" value="Genomic_DNA"/>
</dbReference>
<dbReference type="Pfam" id="PF00172">
    <property type="entry name" value="Zn_clus"/>
    <property type="match status" value="1"/>
</dbReference>
<dbReference type="SMART" id="SM00066">
    <property type="entry name" value="GAL4"/>
    <property type="match status" value="1"/>
</dbReference>
<reference evidence="5" key="1">
    <citation type="journal article" date="2023" name="bioRxiv">
        <title>Complete genome of the Medicago anthracnose fungus, Colletotrichum destructivum, reveals a mini-chromosome-like region within a core chromosome.</title>
        <authorList>
            <person name="Lapalu N."/>
            <person name="Simon A."/>
            <person name="Lu A."/>
            <person name="Plaumann P.-L."/>
            <person name="Amselem J."/>
            <person name="Pigne S."/>
            <person name="Auger A."/>
            <person name="Koch C."/>
            <person name="Dallery J.-F."/>
            <person name="O'Connell R.J."/>
        </authorList>
    </citation>
    <scope>NUCLEOTIDE SEQUENCE [LARGE SCALE GENOMIC DNA]</scope>
    <source>
        <strain evidence="5">CBS 520.97</strain>
    </source>
</reference>
<dbReference type="PROSITE" id="PS50048">
    <property type="entry name" value="ZN2_CY6_FUNGAL_2"/>
    <property type="match status" value="1"/>
</dbReference>
<protein>
    <submittedName>
        <fullName evidence="4">Zn(2)Cys(6) fungal-type DNA-binding domain-containing protein</fullName>
    </submittedName>
</protein>
<sequence>MKYQREILPSGPSVASSVSSGRDLTPQSVTRAASSAPRRHPLTKIACTFCRRRKSKCDGHRPVCSMCASMGRAMCKYDGGPDVTRFAALKTKHEELQHRVTLFEEFFHLLSMRSEAESVEIIGRMRIANIETDLEDLVKFIKNADLLVQMASAQSDQTPPASGEPSVDTQLPTVPLDYVSSLLELLKPAVSKLDASAQTALLDMIRHVLDAFASREGGRSGFAETVKPDGEAHAEMNGGRPRIHMGFPERLLNDDMMRPN</sequence>
<dbReference type="GeneID" id="87952095"/>
<keyword evidence="5" id="KW-1185">Reference proteome</keyword>
<proteinExistence type="predicted"/>
<gene>
    <name evidence="4" type="ORF">CDEST_15596</name>
</gene>
<dbReference type="InterPro" id="IPR001138">
    <property type="entry name" value="Zn2Cys6_DnaBD"/>
</dbReference>
<feature type="compositionally biased region" description="Low complexity" evidence="2">
    <location>
        <begin position="9"/>
        <end position="21"/>
    </location>
</feature>
<evidence type="ECO:0000256" key="2">
    <source>
        <dbReference type="SAM" id="MobiDB-lite"/>
    </source>
</evidence>
<feature type="domain" description="Zn(2)-C6 fungal-type" evidence="3">
    <location>
        <begin position="46"/>
        <end position="77"/>
    </location>
</feature>
<dbReference type="GO" id="GO:0008270">
    <property type="term" value="F:zinc ion binding"/>
    <property type="evidence" value="ECO:0007669"/>
    <property type="project" value="InterPro"/>
</dbReference>
<dbReference type="SUPFAM" id="SSF57701">
    <property type="entry name" value="Zn2/Cys6 DNA-binding domain"/>
    <property type="match status" value="1"/>
</dbReference>
<dbReference type="PANTHER" id="PTHR47256:SF1">
    <property type="entry name" value="ZN(II)2CYS6 TRANSCRIPTION FACTOR (EUROFUNG)"/>
    <property type="match status" value="1"/>
</dbReference>
<dbReference type="PROSITE" id="PS00463">
    <property type="entry name" value="ZN2_CY6_FUNGAL_1"/>
    <property type="match status" value="1"/>
</dbReference>
<dbReference type="GO" id="GO:0000981">
    <property type="term" value="F:DNA-binding transcription factor activity, RNA polymerase II-specific"/>
    <property type="evidence" value="ECO:0007669"/>
    <property type="project" value="InterPro"/>
</dbReference>
<dbReference type="Proteomes" id="UP001322277">
    <property type="component" value="Chromosome 12"/>
</dbReference>
<dbReference type="RefSeq" id="XP_062787802.1">
    <property type="nucleotide sequence ID" value="XM_062931751.1"/>
</dbReference>